<keyword evidence="1" id="KW-0812">Transmembrane</keyword>
<gene>
    <name evidence="2" type="ORF">GOP47_0006032</name>
</gene>
<dbReference type="AlphaFoldDB" id="A0A9D4V240"/>
<evidence type="ECO:0000256" key="1">
    <source>
        <dbReference type="SAM" id="Phobius"/>
    </source>
</evidence>
<dbReference type="OrthoDB" id="10018333at2759"/>
<evidence type="ECO:0000313" key="2">
    <source>
        <dbReference type="EMBL" id="KAI5078361.1"/>
    </source>
</evidence>
<dbReference type="PANTHER" id="PTHR36744">
    <property type="entry name" value="CYTOCHROME OXIDASE ASSEMBLY PROTEIN"/>
    <property type="match status" value="1"/>
</dbReference>
<proteinExistence type="predicted"/>
<protein>
    <submittedName>
        <fullName evidence="2">Uncharacterized protein</fullName>
    </submittedName>
</protein>
<name>A0A9D4V240_ADICA</name>
<accession>A0A9D4V240</accession>
<sequence>MMEGGNIWTLGLPGDLRCCLLRATATRESSGVRICRLLPSARAAVKEPLEFERLQLNQSLIEMAKLTKASLMQGMRQNYSRLQMKNFAVAAGLVTFVGSVYIYTMKAVGGNDEMEAAIKQFEKEKALKEQGAAS</sequence>
<comment type="caution">
    <text evidence="2">The sequence shown here is derived from an EMBL/GenBank/DDBJ whole genome shotgun (WGS) entry which is preliminary data.</text>
</comment>
<dbReference type="PANTHER" id="PTHR36744:SF2">
    <property type="entry name" value="CYTOCHROME OXIDASE ASSEMBLY PROTEIN"/>
    <property type="match status" value="1"/>
</dbReference>
<keyword evidence="3" id="KW-1185">Reference proteome</keyword>
<dbReference type="Proteomes" id="UP000886520">
    <property type="component" value="Chromosome 6"/>
</dbReference>
<organism evidence="2 3">
    <name type="scientific">Adiantum capillus-veneris</name>
    <name type="common">Maidenhair fern</name>
    <dbReference type="NCBI Taxonomy" id="13818"/>
    <lineage>
        <taxon>Eukaryota</taxon>
        <taxon>Viridiplantae</taxon>
        <taxon>Streptophyta</taxon>
        <taxon>Embryophyta</taxon>
        <taxon>Tracheophyta</taxon>
        <taxon>Polypodiopsida</taxon>
        <taxon>Polypodiidae</taxon>
        <taxon>Polypodiales</taxon>
        <taxon>Pteridineae</taxon>
        <taxon>Pteridaceae</taxon>
        <taxon>Vittarioideae</taxon>
        <taxon>Adiantum</taxon>
    </lineage>
</organism>
<evidence type="ECO:0000313" key="3">
    <source>
        <dbReference type="Proteomes" id="UP000886520"/>
    </source>
</evidence>
<feature type="transmembrane region" description="Helical" evidence="1">
    <location>
        <begin position="86"/>
        <end position="104"/>
    </location>
</feature>
<keyword evidence="1" id="KW-1133">Transmembrane helix</keyword>
<keyword evidence="1" id="KW-0472">Membrane</keyword>
<dbReference type="EMBL" id="JABFUD020000006">
    <property type="protein sequence ID" value="KAI5078361.1"/>
    <property type="molecule type" value="Genomic_DNA"/>
</dbReference>
<reference evidence="2" key="1">
    <citation type="submission" date="2021-01" db="EMBL/GenBank/DDBJ databases">
        <title>Adiantum capillus-veneris genome.</title>
        <authorList>
            <person name="Fang Y."/>
            <person name="Liao Q."/>
        </authorList>
    </citation>
    <scope>NUCLEOTIDE SEQUENCE</scope>
    <source>
        <strain evidence="2">H3</strain>
        <tissue evidence="2">Leaf</tissue>
    </source>
</reference>